<keyword evidence="4 6" id="KW-0720">Serine protease</keyword>
<evidence type="ECO:0000256" key="6">
    <source>
        <dbReference type="PROSITE-ProRule" id="PRU01240"/>
    </source>
</evidence>
<dbReference type="GO" id="GO:0004252">
    <property type="term" value="F:serine-type endopeptidase activity"/>
    <property type="evidence" value="ECO:0007669"/>
    <property type="project" value="UniProtKB-UniRule"/>
</dbReference>
<feature type="active site" description="Charge relay system" evidence="5 6">
    <location>
        <position position="273"/>
    </location>
</feature>
<dbReference type="OrthoDB" id="4855716at2"/>
<dbReference type="KEGG" id="ido:I598_2832"/>
<dbReference type="STRING" id="1300344.I598_2832"/>
<dbReference type="GO" id="GO:0006508">
    <property type="term" value="P:proteolysis"/>
    <property type="evidence" value="ECO:0007669"/>
    <property type="project" value="UniProtKB-KW"/>
</dbReference>
<keyword evidence="2 6" id="KW-0645">Protease</keyword>
<dbReference type="PATRIC" id="fig|1300344.3.peg.2849"/>
<proteinExistence type="inferred from homology"/>
<evidence type="ECO:0000256" key="4">
    <source>
        <dbReference type="ARBA" id="ARBA00022825"/>
    </source>
</evidence>
<feature type="signal peptide" evidence="7">
    <location>
        <begin position="1"/>
        <end position="34"/>
    </location>
</feature>
<dbReference type="InterPro" id="IPR022398">
    <property type="entry name" value="Peptidase_S8_His-AS"/>
</dbReference>
<evidence type="ECO:0000256" key="3">
    <source>
        <dbReference type="ARBA" id="ARBA00022801"/>
    </source>
</evidence>
<dbReference type="InterPro" id="IPR023828">
    <property type="entry name" value="Peptidase_S8_Ser-AS"/>
</dbReference>
<dbReference type="InterPro" id="IPR015500">
    <property type="entry name" value="Peptidase_S8_subtilisin-rel"/>
</dbReference>
<dbReference type="SUPFAM" id="SSF52743">
    <property type="entry name" value="Subtilisin-like"/>
    <property type="match status" value="1"/>
</dbReference>
<evidence type="ECO:0000259" key="8">
    <source>
        <dbReference type="Pfam" id="PF00082"/>
    </source>
</evidence>
<evidence type="ECO:0000313" key="10">
    <source>
        <dbReference type="Proteomes" id="UP000076794"/>
    </source>
</evidence>
<dbReference type="PROSITE" id="PS00137">
    <property type="entry name" value="SUBTILASE_HIS"/>
    <property type="match status" value="1"/>
</dbReference>
<comment type="similarity">
    <text evidence="1 6">Belongs to the peptidase S8 family.</text>
</comment>
<keyword evidence="3 6" id="KW-0378">Hydrolase</keyword>
<dbReference type="EMBL" id="CP014209">
    <property type="protein sequence ID" value="ANC32351.1"/>
    <property type="molecule type" value="Genomic_DNA"/>
</dbReference>
<dbReference type="PRINTS" id="PR00723">
    <property type="entry name" value="SUBTILISIN"/>
</dbReference>
<feature type="active site" description="Charge relay system" evidence="5 6">
    <location>
        <position position="442"/>
    </location>
</feature>
<dbReference type="PROSITE" id="PS00138">
    <property type="entry name" value="SUBTILASE_SER"/>
    <property type="match status" value="1"/>
</dbReference>
<dbReference type="Pfam" id="PF00082">
    <property type="entry name" value="Peptidase_S8"/>
    <property type="match status" value="1"/>
</dbReference>
<dbReference type="Proteomes" id="UP000076794">
    <property type="component" value="Chromosome"/>
</dbReference>
<feature type="chain" id="PRO_5007896900" evidence="7">
    <location>
        <begin position="35"/>
        <end position="1353"/>
    </location>
</feature>
<dbReference type="EC" id="3.4.21.62" evidence="9"/>
<sequence length="1353" mass="138502">MIQHARVRRTAATIAASALLATTAATAVAGTATADDLPPADPTSTVEAASSWATFTLVTGDVVEARIDAAGDVAEVRLVSEDVDPVYSTWVRDGRTYLVPSVAQPLVDDGSLDLALFDITGLWEDGYDDASTDALPIIVEYADGARARSQARGTMTTVEIDAIDAAAVSVDKDRAAAAWSALEPGSAARSSAGVEKIWLDAKVRATAVDDLAPTVPLTGAGAAHELGLDGEGVTVAVLDSGYDAAHVDLTGQVADSRSFVTYGGTTVQDANGHGTHVAGSVAGTGAASDGTYAGVAPGADLLVGKVLGDDGSGQSSWILAGMQWAVDAGADVVSMSLGNSAATSCSGPDVDLVQALSDEALFVVAAGNEGLHGQVSTPGCAPAALTVSAVDRDDATASFSSRGPSVGGTAAKPDIASQGVDVVSARTGGGTDMPYVAFSGTSMATPHVAGGAAIVLQAHPEYTPAQVKAALTSAVKASDAPPLDQGAGPMDVGRAVTQDVTGAPGTELASFGYPQADLAPRTRAVRLSNSSDEDVTLDLTVDGFGQDGSSVPRRMFTVGLKKNRVVVPAGGTADVPVTIDPTVPLQADDYGTVTARLVGTAGDTRVTVPFSVLMEGPTASVVVSLTDRFGQAPDSNSSFQVIDVERGRDYRYGVGSGEVALTLPHGTYEIAGTLLTRDAPGNQGQVASVSLVHETVTVDGDTTVALDARDARELSWRTDRPTEAQGYSIGYTYALGDEGSRRTGVLTTVPSYVKGLYTSGGRVDDRYTFEATARLVAPGVTFTSTGGRTLDDLPVAFAAAFDGTGSAPVVHVGPGTAENLAAADVEGRIVVVDASSSVQGGNTLAWDRALAGRGAVGLLAYSSTNVGRINLGGSGVTLPMASITAADAEALVAEVAGGGTTVSWDGTAVASSPYMYNVATVVDGKVPGGRQRVEASDLATVPTAFYTQGVDQRTWYLDLALTMPGVSSSVYAGGTMLPVTSPAERTVYYTASDDFAWTTISRMTSNIASAASFDGPRTYAPGSTEPTSWFKTPLGATSNTYDRPLATRSLNALSLALSTWGDAAGHDSTGLAYQDSTLRRVWVDDVAVNPAVGGVYALPAEDAEVHVQTAFTRRPSTVTTLGLAFTTDWTFPTGRADQGAQPLLVPSVDVDMDLTNRVLAGTDAHVTLAASSDATKERVDLDAVTLQYAVGDQTTVAAVPTWTDVAVTRGADGTWTADVPTDAPVGSFVHLRTTMTAADGSAVTQAMVRTYQVGGRLDLVVNARSQCVDDRAMVAVHARNTGEHTADVTLTSPWGTVTVEDVAPGQGAYRLFDTGAARLRTGGVADVVATGTVGTLAVTTRYEAGYEPVRCGR</sequence>
<gene>
    <name evidence="9" type="primary">apr_2</name>
    <name evidence="9" type="ORF">I598_2832</name>
</gene>
<feature type="active site" description="Charge relay system" evidence="5 6">
    <location>
        <position position="239"/>
    </location>
</feature>
<dbReference type="Gene3D" id="3.50.30.30">
    <property type="match status" value="1"/>
</dbReference>
<dbReference type="InterPro" id="IPR050131">
    <property type="entry name" value="Peptidase_S8_subtilisin-like"/>
</dbReference>
<feature type="domain" description="Peptidase S8/S53" evidence="8">
    <location>
        <begin position="230"/>
        <end position="488"/>
    </location>
</feature>
<protein>
    <submittedName>
        <fullName evidence="9">Subtilisin BPN</fullName>
        <ecNumber evidence="9">3.4.21.62</ecNumber>
    </submittedName>
</protein>
<accession>A0A168FRF4</accession>
<evidence type="ECO:0000256" key="5">
    <source>
        <dbReference type="PIRSR" id="PIRSR615500-1"/>
    </source>
</evidence>
<dbReference type="SUPFAM" id="SSF52025">
    <property type="entry name" value="PA domain"/>
    <property type="match status" value="1"/>
</dbReference>
<name>A0A168FRF4_9MICO</name>
<dbReference type="RefSeq" id="WP_068203484.1">
    <property type="nucleotide sequence ID" value="NZ_CP014209.1"/>
</dbReference>
<dbReference type="InterPro" id="IPR000209">
    <property type="entry name" value="Peptidase_S8/S53_dom"/>
</dbReference>
<reference evidence="9 10" key="1">
    <citation type="submission" date="2016-01" db="EMBL/GenBank/DDBJ databases">
        <title>Complete genome sequence of a soil Actinobacterium, Isoptericola dokdonensis DS-3.</title>
        <authorList>
            <person name="Kwon S.-K."/>
            <person name="Kim J.F."/>
        </authorList>
    </citation>
    <scope>NUCLEOTIDE SEQUENCE [LARGE SCALE GENOMIC DNA]</scope>
    <source>
        <strain evidence="9 10">DS-3</strain>
    </source>
</reference>
<keyword evidence="7" id="KW-0732">Signal</keyword>
<dbReference type="PANTHER" id="PTHR43806:SF11">
    <property type="entry name" value="CEREVISIN-RELATED"/>
    <property type="match status" value="1"/>
</dbReference>
<dbReference type="PANTHER" id="PTHR43806">
    <property type="entry name" value="PEPTIDASE S8"/>
    <property type="match status" value="1"/>
</dbReference>
<dbReference type="PROSITE" id="PS51892">
    <property type="entry name" value="SUBTILASE"/>
    <property type="match status" value="1"/>
</dbReference>
<evidence type="ECO:0000313" key="9">
    <source>
        <dbReference type="EMBL" id="ANC32351.1"/>
    </source>
</evidence>
<dbReference type="Gene3D" id="3.40.50.200">
    <property type="entry name" value="Peptidase S8/S53 domain"/>
    <property type="match status" value="1"/>
</dbReference>
<organism evidence="9 10">
    <name type="scientific">Isoptericola dokdonensis DS-3</name>
    <dbReference type="NCBI Taxonomy" id="1300344"/>
    <lineage>
        <taxon>Bacteria</taxon>
        <taxon>Bacillati</taxon>
        <taxon>Actinomycetota</taxon>
        <taxon>Actinomycetes</taxon>
        <taxon>Micrococcales</taxon>
        <taxon>Promicromonosporaceae</taxon>
        <taxon>Isoptericola</taxon>
    </lineage>
</organism>
<dbReference type="InterPro" id="IPR036852">
    <property type="entry name" value="Peptidase_S8/S53_dom_sf"/>
</dbReference>
<keyword evidence="10" id="KW-1185">Reference proteome</keyword>
<evidence type="ECO:0000256" key="7">
    <source>
        <dbReference type="SAM" id="SignalP"/>
    </source>
</evidence>
<evidence type="ECO:0000256" key="2">
    <source>
        <dbReference type="ARBA" id="ARBA00022670"/>
    </source>
</evidence>
<evidence type="ECO:0000256" key="1">
    <source>
        <dbReference type="ARBA" id="ARBA00011073"/>
    </source>
</evidence>
<dbReference type="InterPro" id="IPR046450">
    <property type="entry name" value="PA_dom_sf"/>
</dbReference>